<dbReference type="EMBL" id="CAADFM010000283">
    <property type="protein sequence ID" value="VFK20960.1"/>
    <property type="molecule type" value="Genomic_DNA"/>
</dbReference>
<evidence type="ECO:0000313" key="1">
    <source>
        <dbReference type="EMBL" id="VFK20960.1"/>
    </source>
</evidence>
<name>A0A450XZC0_9GAMM</name>
<dbReference type="AlphaFoldDB" id="A0A450XZC0"/>
<sequence>MNPFVERHQGDIFGVLSCFDRVVITGTLPDICYPQAMAGFLSYQGIRLFDYASWAESLRDELRQNAERIAADAGLEIEFIRKSNGFRKEGTHQGDYSGTWGLS</sequence>
<gene>
    <name evidence="1" type="ORF">BECKLPF1236A_GA0070988_102833</name>
    <name evidence="2" type="ORF">BECKLPF1236C_GA0070990_102843</name>
</gene>
<dbReference type="EMBL" id="CAADFP010000284">
    <property type="protein sequence ID" value="VFK34607.1"/>
    <property type="molecule type" value="Genomic_DNA"/>
</dbReference>
<evidence type="ECO:0000313" key="2">
    <source>
        <dbReference type="EMBL" id="VFK34607.1"/>
    </source>
</evidence>
<reference evidence="2" key="1">
    <citation type="submission" date="2019-02" db="EMBL/GenBank/DDBJ databases">
        <authorList>
            <person name="Gruber-Vodicka R. H."/>
            <person name="Seah K. B. B."/>
        </authorList>
    </citation>
    <scope>NUCLEOTIDE SEQUENCE</scope>
    <source>
        <strain evidence="1">BECK_S312</strain>
        <strain evidence="2">BECK_S426</strain>
    </source>
</reference>
<proteinExistence type="predicted"/>
<organism evidence="2">
    <name type="scientific">Candidatus Kentrum sp. LPFa</name>
    <dbReference type="NCBI Taxonomy" id="2126335"/>
    <lineage>
        <taxon>Bacteria</taxon>
        <taxon>Pseudomonadati</taxon>
        <taxon>Pseudomonadota</taxon>
        <taxon>Gammaproteobacteria</taxon>
        <taxon>Candidatus Kentrum</taxon>
    </lineage>
</organism>
<protein>
    <submittedName>
        <fullName evidence="2">Uncharacterized protein</fullName>
    </submittedName>
</protein>
<accession>A0A450XZC0</accession>